<reference evidence="2 3" key="1">
    <citation type="submission" date="2024-09" db="EMBL/GenBank/DDBJ databases">
        <authorList>
            <person name="Sun Q."/>
            <person name="Mori K."/>
        </authorList>
    </citation>
    <scope>NUCLEOTIDE SEQUENCE [LARGE SCALE GENOMIC DNA]</scope>
    <source>
        <strain evidence="2 3">CGMCC 1.12926</strain>
    </source>
</reference>
<dbReference type="EMBL" id="JBHLYW010000006">
    <property type="protein sequence ID" value="MFC0076443.1"/>
    <property type="molecule type" value="Genomic_DNA"/>
</dbReference>
<evidence type="ECO:0000313" key="2">
    <source>
        <dbReference type="EMBL" id="MFC0076443.1"/>
    </source>
</evidence>
<evidence type="ECO:0000256" key="1">
    <source>
        <dbReference type="SAM" id="MobiDB-lite"/>
    </source>
</evidence>
<evidence type="ECO:0008006" key="4">
    <source>
        <dbReference type="Google" id="ProtNLM"/>
    </source>
</evidence>
<accession>A0ABV6BLW8</accession>
<feature type="compositionally biased region" description="Basic and acidic residues" evidence="1">
    <location>
        <begin position="58"/>
        <end position="70"/>
    </location>
</feature>
<gene>
    <name evidence="2" type="ORF">ACFFLS_05290</name>
</gene>
<sequence length="131" mass="15255">MNIEEKENYNLEDQNFQNRERYEDPDIDAPPANHSISNNAEPDYRNDLESQEFGTTKFDNENLGNEKSDIDEFATDELDNDELDNDELDNEFDNDELEDDVDDDEIDNDDLDNEDLGNLDDEEGTNPDRNL</sequence>
<proteinExistence type="predicted"/>
<dbReference type="RefSeq" id="WP_379682363.1">
    <property type="nucleotide sequence ID" value="NZ_JBHLYW010000006.1"/>
</dbReference>
<organism evidence="2 3">
    <name type="scientific">Flavobacterium procerum</name>
    <dbReference type="NCBI Taxonomy" id="1455569"/>
    <lineage>
        <taxon>Bacteria</taxon>
        <taxon>Pseudomonadati</taxon>
        <taxon>Bacteroidota</taxon>
        <taxon>Flavobacteriia</taxon>
        <taxon>Flavobacteriales</taxon>
        <taxon>Flavobacteriaceae</taxon>
        <taxon>Flavobacterium</taxon>
    </lineage>
</organism>
<feature type="region of interest" description="Disordered" evidence="1">
    <location>
        <begin position="1"/>
        <end position="131"/>
    </location>
</feature>
<protein>
    <recommendedName>
        <fullName evidence="4">DNA primase</fullName>
    </recommendedName>
</protein>
<evidence type="ECO:0000313" key="3">
    <source>
        <dbReference type="Proteomes" id="UP001589734"/>
    </source>
</evidence>
<dbReference type="Proteomes" id="UP001589734">
    <property type="component" value="Unassembled WGS sequence"/>
</dbReference>
<comment type="caution">
    <text evidence="2">The sequence shown here is derived from an EMBL/GenBank/DDBJ whole genome shotgun (WGS) entry which is preliminary data.</text>
</comment>
<feature type="compositionally biased region" description="Acidic residues" evidence="1">
    <location>
        <begin position="71"/>
        <end position="125"/>
    </location>
</feature>
<keyword evidence="3" id="KW-1185">Reference proteome</keyword>
<name>A0ABV6BLW8_9FLAO</name>